<dbReference type="GO" id="GO:0004045">
    <property type="term" value="F:peptidyl-tRNA hydrolase activity"/>
    <property type="evidence" value="ECO:0007669"/>
    <property type="project" value="UniProtKB-EC"/>
</dbReference>
<evidence type="ECO:0000313" key="5">
    <source>
        <dbReference type="Proteomes" id="UP001183176"/>
    </source>
</evidence>
<comment type="caution">
    <text evidence="4">The sequence shown here is derived from an EMBL/GenBank/DDBJ whole genome shotgun (WGS) entry which is preliminary data.</text>
</comment>
<dbReference type="RefSeq" id="WP_311423045.1">
    <property type="nucleotide sequence ID" value="NZ_JAVREH010000011.1"/>
</dbReference>
<dbReference type="PANTHER" id="PTHR47814:SF1">
    <property type="entry name" value="PEPTIDYL-TRNA HYDROLASE ARFB"/>
    <property type="match status" value="1"/>
</dbReference>
<keyword evidence="4" id="KW-0378">Hydrolase</keyword>
<dbReference type="Pfam" id="PF00472">
    <property type="entry name" value="RF-1"/>
    <property type="match status" value="1"/>
</dbReference>
<dbReference type="PANTHER" id="PTHR47814">
    <property type="entry name" value="PEPTIDYL-TRNA HYDROLASE ARFB"/>
    <property type="match status" value="1"/>
</dbReference>
<dbReference type="InterPro" id="IPR045853">
    <property type="entry name" value="Pep_chain_release_fac_I_sf"/>
</dbReference>
<organism evidence="4 5">
    <name type="scientific">Jatrophihabitans lederbergiae</name>
    <dbReference type="NCBI Taxonomy" id="3075547"/>
    <lineage>
        <taxon>Bacteria</taxon>
        <taxon>Bacillati</taxon>
        <taxon>Actinomycetota</taxon>
        <taxon>Actinomycetes</taxon>
        <taxon>Jatrophihabitantales</taxon>
        <taxon>Jatrophihabitantaceae</taxon>
        <taxon>Jatrophihabitans</taxon>
    </lineage>
</organism>
<dbReference type="InterPro" id="IPR000352">
    <property type="entry name" value="Pep_chain_release_fac_I"/>
</dbReference>
<dbReference type="Gene3D" id="3.30.160.20">
    <property type="match status" value="1"/>
</dbReference>
<feature type="region of interest" description="Disordered" evidence="2">
    <location>
        <begin position="115"/>
        <end position="156"/>
    </location>
</feature>
<protein>
    <submittedName>
        <fullName evidence="4">Alternative ribosome rescue aminoacyl-tRNA hydrolase ArfB</fullName>
        <ecNumber evidence="4">3.1.1.29</ecNumber>
    </submittedName>
</protein>
<feature type="compositionally biased region" description="Basic and acidic residues" evidence="2">
    <location>
        <begin position="135"/>
        <end position="156"/>
    </location>
</feature>
<keyword evidence="5" id="KW-1185">Reference proteome</keyword>
<sequence length="156" mass="17051">MPANDRVSTTGDLLVPAGSGIPGGLVLPATELVERFSRSSGPGGQGVNTTDSRVELRFDIARSAAFTDLQRSRALQELAPRLVDGVLTIAASEHRSQLQNRIAARARLVNYLRDALLPPPPPRRATKPSRRARQRRLDSKKQRGELKAGRARVRDD</sequence>
<gene>
    <name evidence="4" type="primary">arfB</name>
    <name evidence="4" type="ORF">RM423_10845</name>
</gene>
<feature type="domain" description="Prokaryotic-type class I peptide chain release factors" evidence="3">
    <location>
        <begin position="27"/>
        <end position="149"/>
    </location>
</feature>
<dbReference type="EMBL" id="JAVREH010000011">
    <property type="protein sequence ID" value="MDT0261893.1"/>
    <property type="molecule type" value="Genomic_DNA"/>
</dbReference>
<evidence type="ECO:0000259" key="3">
    <source>
        <dbReference type="Pfam" id="PF00472"/>
    </source>
</evidence>
<evidence type="ECO:0000256" key="1">
    <source>
        <dbReference type="ARBA" id="ARBA00010835"/>
    </source>
</evidence>
<dbReference type="SUPFAM" id="SSF75620">
    <property type="entry name" value="Release factor"/>
    <property type="match status" value="1"/>
</dbReference>
<evidence type="ECO:0000313" key="4">
    <source>
        <dbReference type="EMBL" id="MDT0261893.1"/>
    </source>
</evidence>
<dbReference type="EC" id="3.1.1.29" evidence="4"/>
<dbReference type="NCBIfam" id="NF006718">
    <property type="entry name" value="PRK09256.1"/>
    <property type="match status" value="1"/>
</dbReference>
<feature type="compositionally biased region" description="Basic residues" evidence="2">
    <location>
        <begin position="124"/>
        <end position="134"/>
    </location>
</feature>
<proteinExistence type="inferred from homology"/>
<comment type="similarity">
    <text evidence="1">Belongs to the prokaryotic/mitochondrial release factor family.</text>
</comment>
<dbReference type="Proteomes" id="UP001183176">
    <property type="component" value="Unassembled WGS sequence"/>
</dbReference>
<accession>A0ABU2JCA4</accession>
<evidence type="ECO:0000256" key="2">
    <source>
        <dbReference type="SAM" id="MobiDB-lite"/>
    </source>
</evidence>
<reference evidence="5" key="1">
    <citation type="submission" date="2023-07" db="EMBL/GenBank/DDBJ databases">
        <title>30 novel species of actinomycetes from the DSMZ collection.</title>
        <authorList>
            <person name="Nouioui I."/>
        </authorList>
    </citation>
    <scope>NUCLEOTIDE SEQUENCE [LARGE SCALE GENOMIC DNA]</scope>
    <source>
        <strain evidence="5">DSM 44399</strain>
    </source>
</reference>
<name>A0ABU2JCA4_9ACTN</name>